<evidence type="ECO:0000313" key="1">
    <source>
        <dbReference type="EMBL" id="AKU43592.1"/>
    </source>
</evidence>
<reference evidence="1 2" key="1">
    <citation type="journal article" date="2015" name="Genome Announc.">
        <title>Complete Genome Sequence of Caulobacter crescentus Siphophage Seuss.</title>
        <authorList>
            <person name="Sloan J.M."/>
            <person name="Keene J.L."/>
            <person name="Cahill J.L."/>
            <person name="Rasche E.S."/>
            <person name="Kuty Everett G.F."/>
        </authorList>
    </citation>
    <scope>NUCLEOTIDE SEQUENCE [LARGE SCALE GENOMIC DNA]</scope>
</reference>
<dbReference type="Proteomes" id="UP000221339">
    <property type="component" value="Segment"/>
</dbReference>
<accession>A0A0K1LM47</accession>
<dbReference type="EMBL" id="KT001914">
    <property type="protein sequence ID" value="AKU43592.1"/>
    <property type="molecule type" value="Genomic_DNA"/>
</dbReference>
<proteinExistence type="predicted"/>
<evidence type="ECO:0000313" key="2">
    <source>
        <dbReference type="Proteomes" id="UP000221339"/>
    </source>
</evidence>
<name>A0A0K1LM47_9CAUD</name>
<sequence length="106" mass="12873">MTLEDFLEDVRRQGRERNMDFAWVGMFEYRHDQMKEVLAEAKIIWIDPGSFPKEFPPTTTQQMKDARQRWEEKWKIERCAEQPKPTTINLKTGKFLKRMPNIKIER</sequence>
<protein>
    <submittedName>
        <fullName evidence="1">Uncharacterized protein</fullName>
    </submittedName>
</protein>
<organism evidence="1 2">
    <name type="scientific">Caulobacter phage Seuss</name>
    <dbReference type="NCBI Taxonomy" id="1675601"/>
    <lineage>
        <taxon>Viruses</taxon>
        <taxon>Duplodnaviria</taxon>
        <taxon>Heunggongvirae</taxon>
        <taxon>Uroviricota</taxon>
        <taxon>Caudoviricetes</taxon>
        <taxon>Seussvirus</taxon>
        <taxon>Seussvirus seuss</taxon>
    </lineage>
</organism>
<keyword evidence="2" id="KW-1185">Reference proteome</keyword>
<gene>
    <name evidence="1" type="ORF">CPT_Seuss66</name>
</gene>